<dbReference type="STRING" id="135208.A0A4Y9ZXR9"/>
<protein>
    <recommendedName>
        <fullName evidence="1">AAA protein C-terminal winged helix domain-containing protein</fullName>
    </recommendedName>
</protein>
<proteinExistence type="predicted"/>
<dbReference type="EMBL" id="SFCI01000461">
    <property type="protein sequence ID" value="TFY79666.1"/>
    <property type="molecule type" value="Genomic_DNA"/>
</dbReference>
<sequence length="85" mass="9759">MNDPELINDRTQINHDVRPDSMLVLHAAREVVEEEGFDDLLDSVRNRIDEIESLHRTRELTFKDVEKGDRIRLTVDKGGASMVVS</sequence>
<dbReference type="PANTHER" id="PTHR36168:SF1">
    <property type="entry name" value="ORC1-LIKE AAA ATPASE DOMAIN-CONTAINING PROTEIN"/>
    <property type="match status" value="1"/>
</dbReference>
<feature type="domain" description="AAA protein C-terminal winged helix" evidence="1">
    <location>
        <begin position="13"/>
        <end position="52"/>
    </location>
</feature>
<dbReference type="PANTHER" id="PTHR36168">
    <property type="entry name" value="CHROMOSOME 1, WHOLE GENOME SHOTGUN SEQUENCE"/>
    <property type="match status" value="1"/>
</dbReference>
<dbReference type="AlphaFoldDB" id="A0A4Y9ZXR9"/>
<name>A0A4Y9ZXR9_9AGAM</name>
<dbReference type="Proteomes" id="UP000298061">
    <property type="component" value="Unassembled WGS sequence"/>
</dbReference>
<comment type="caution">
    <text evidence="2">The sequence shown here is derived from an EMBL/GenBank/DDBJ whole genome shotgun (WGS) entry which is preliminary data.</text>
</comment>
<dbReference type="Pfam" id="PF24913">
    <property type="entry name" value="WHD_AAA_fung"/>
    <property type="match status" value="1"/>
</dbReference>
<organism evidence="2 3">
    <name type="scientific">Hericium alpestre</name>
    <dbReference type="NCBI Taxonomy" id="135208"/>
    <lineage>
        <taxon>Eukaryota</taxon>
        <taxon>Fungi</taxon>
        <taxon>Dikarya</taxon>
        <taxon>Basidiomycota</taxon>
        <taxon>Agaricomycotina</taxon>
        <taxon>Agaricomycetes</taxon>
        <taxon>Russulales</taxon>
        <taxon>Hericiaceae</taxon>
        <taxon>Hericium</taxon>
    </lineage>
</organism>
<keyword evidence="3" id="KW-1185">Reference proteome</keyword>
<gene>
    <name evidence="2" type="ORF">EWM64_g4347</name>
</gene>
<evidence type="ECO:0000259" key="1">
    <source>
        <dbReference type="Pfam" id="PF24913"/>
    </source>
</evidence>
<evidence type="ECO:0000313" key="2">
    <source>
        <dbReference type="EMBL" id="TFY79666.1"/>
    </source>
</evidence>
<dbReference type="OrthoDB" id="511599at2759"/>
<dbReference type="InterPro" id="IPR056808">
    <property type="entry name" value="HTH_AAA"/>
</dbReference>
<accession>A0A4Y9ZXR9</accession>
<evidence type="ECO:0000313" key="3">
    <source>
        <dbReference type="Proteomes" id="UP000298061"/>
    </source>
</evidence>
<reference evidence="2 3" key="1">
    <citation type="submission" date="2019-02" db="EMBL/GenBank/DDBJ databases">
        <title>Genome sequencing of the rare red list fungi Hericium alpestre (H. flagellum).</title>
        <authorList>
            <person name="Buettner E."/>
            <person name="Kellner H."/>
        </authorList>
    </citation>
    <scope>NUCLEOTIDE SEQUENCE [LARGE SCALE GENOMIC DNA]</scope>
    <source>
        <strain evidence="2 3">DSM 108284</strain>
    </source>
</reference>